<keyword evidence="16" id="KW-0564">Palmitate</keyword>
<keyword evidence="26" id="KW-1185">Reference proteome</keyword>
<keyword evidence="7" id="KW-0399">Innate immunity</keyword>
<evidence type="ECO:0000313" key="26">
    <source>
        <dbReference type="Proteomes" id="UP000694416"/>
    </source>
</evidence>
<dbReference type="PANTHER" id="PTHR21446:SF6">
    <property type="entry name" value="MITOCHONDRIAL ANTIVIRAL-SIGNALING PROTEIN"/>
    <property type="match status" value="1"/>
</dbReference>
<dbReference type="AlphaFoldDB" id="A0A8C9I930"/>
<keyword evidence="15 23" id="KW-0472">Membrane</keyword>
<keyword evidence="17" id="KW-0576">Peroxisome</keyword>
<keyword evidence="12 23" id="KW-1133">Transmembrane helix</keyword>
<evidence type="ECO:0000256" key="9">
    <source>
        <dbReference type="ARBA" id="ARBA00022787"/>
    </source>
</evidence>
<feature type="compositionally biased region" description="Polar residues" evidence="22">
    <location>
        <begin position="357"/>
        <end position="374"/>
    </location>
</feature>
<dbReference type="Ensembl" id="ENSPTET00000044456.1">
    <property type="protein sequence ID" value="ENSPTEP00000032324.1"/>
    <property type="gene ID" value="ENSPTEG00000031088.1"/>
</dbReference>
<reference evidence="25" key="2">
    <citation type="submission" date="2025-09" db="UniProtKB">
        <authorList>
            <consortium name="Ensembl"/>
        </authorList>
    </citation>
    <scope>IDENTIFICATION</scope>
</reference>
<keyword evidence="18" id="KW-0449">Lipoprotein</keyword>
<dbReference type="GO" id="GO:0005777">
    <property type="term" value="C:peroxisome"/>
    <property type="evidence" value="ECO:0007669"/>
    <property type="project" value="UniProtKB-SubCell"/>
</dbReference>
<dbReference type="InterPro" id="IPR042144">
    <property type="entry name" value="CARD_IPS1"/>
</dbReference>
<feature type="compositionally biased region" description="Pro residues" evidence="22">
    <location>
        <begin position="106"/>
        <end position="122"/>
    </location>
</feature>
<keyword evidence="8 23" id="KW-0812">Transmembrane</keyword>
<evidence type="ECO:0000256" key="20">
    <source>
        <dbReference type="ARBA" id="ARBA00082620"/>
    </source>
</evidence>
<dbReference type="InterPro" id="IPR052787">
    <property type="entry name" value="MAVS"/>
</dbReference>
<keyword evidence="5" id="KW-0597">Phosphoprotein</keyword>
<dbReference type="Proteomes" id="UP000694416">
    <property type="component" value="Unplaced"/>
</dbReference>
<dbReference type="InterPro" id="IPR011029">
    <property type="entry name" value="DEATH-like_dom_sf"/>
</dbReference>
<evidence type="ECO:0000256" key="17">
    <source>
        <dbReference type="ARBA" id="ARBA00023140"/>
    </source>
</evidence>
<dbReference type="GO" id="GO:0002753">
    <property type="term" value="P:cytoplasmic pattern recognition receptor signaling pathway"/>
    <property type="evidence" value="ECO:0007669"/>
    <property type="project" value="UniProtKB-ARBA"/>
</dbReference>
<evidence type="ECO:0000256" key="4">
    <source>
        <dbReference type="ARBA" id="ARBA00022499"/>
    </source>
</evidence>
<evidence type="ECO:0000256" key="2">
    <source>
        <dbReference type="ARBA" id="ARBA00004572"/>
    </source>
</evidence>
<feature type="compositionally biased region" description="Low complexity" evidence="22">
    <location>
        <begin position="242"/>
        <end position="270"/>
    </location>
</feature>
<evidence type="ECO:0000256" key="3">
    <source>
        <dbReference type="ARBA" id="ARBA00022481"/>
    </source>
</evidence>
<accession>A0A8C9I930</accession>
<feature type="domain" description="Caspase recruitment" evidence="24">
    <location>
        <begin position="6"/>
        <end position="90"/>
    </location>
</feature>
<dbReference type="GO" id="GO:1900227">
    <property type="term" value="P:positive regulation of NLRP3 inflammasome complex assembly"/>
    <property type="evidence" value="ECO:0007669"/>
    <property type="project" value="UniProtKB-ARBA"/>
</dbReference>
<evidence type="ECO:0000256" key="12">
    <source>
        <dbReference type="ARBA" id="ARBA00022989"/>
    </source>
</evidence>
<dbReference type="GeneID" id="111548059"/>
<dbReference type="GO" id="GO:0070585">
    <property type="term" value="P:protein localization to mitochondrion"/>
    <property type="evidence" value="ECO:0007669"/>
    <property type="project" value="UniProtKB-ARBA"/>
</dbReference>
<evidence type="ECO:0000256" key="15">
    <source>
        <dbReference type="ARBA" id="ARBA00023136"/>
    </source>
</evidence>
<keyword evidence="10" id="KW-0832">Ubl conjugation</keyword>
<dbReference type="GO" id="GO:0032727">
    <property type="term" value="P:positive regulation of interferon-alpha production"/>
    <property type="evidence" value="ECO:0007669"/>
    <property type="project" value="UniProtKB-ARBA"/>
</dbReference>
<evidence type="ECO:0000256" key="14">
    <source>
        <dbReference type="ARBA" id="ARBA00023128"/>
    </source>
</evidence>
<dbReference type="Pfam" id="PF16739">
    <property type="entry name" value="CARD_2"/>
    <property type="match status" value="1"/>
</dbReference>
<protein>
    <recommendedName>
        <fullName evidence="19">Mitochondrial antiviral-signaling protein</fullName>
    </recommendedName>
    <alternativeName>
        <fullName evidence="20">Interferon beta promoter stimulator protein 1</fullName>
    </alternativeName>
    <alternativeName>
        <fullName evidence="21">Virus-induced-signaling adapter</fullName>
    </alternativeName>
</protein>
<dbReference type="GO" id="GO:0045071">
    <property type="term" value="P:negative regulation of viral genome replication"/>
    <property type="evidence" value="ECO:0007669"/>
    <property type="project" value="UniProtKB-ARBA"/>
</dbReference>
<gene>
    <name evidence="25" type="primary">MAVS</name>
</gene>
<dbReference type="RefSeq" id="XP_023075987.1">
    <property type="nucleotide sequence ID" value="XM_023220219.1"/>
</dbReference>
<evidence type="ECO:0000259" key="24">
    <source>
        <dbReference type="Pfam" id="PF16739"/>
    </source>
</evidence>
<feature type="region of interest" description="Disordered" evidence="22">
    <location>
        <begin position="95"/>
        <end position="402"/>
    </location>
</feature>
<keyword evidence="13" id="KW-0051">Antiviral defense</keyword>
<evidence type="ECO:0000256" key="23">
    <source>
        <dbReference type="SAM" id="Phobius"/>
    </source>
</evidence>
<evidence type="ECO:0000256" key="1">
    <source>
        <dbReference type="ARBA" id="ARBA00004275"/>
    </source>
</evidence>
<sequence length="534" mass="56174">MPFAEDKTYKYICRNFSNFCNVDVVEILPYLPCLTARDQDRLRATCTLSGNRDTLWHLFNTLQRRPGWVESFIAALRDCELPDLADEVARVYQSYQPRTSDRPLDPLEPPSLPAEGPGPPTPAVAHSIPYNGYREKEPSYPMAVQETQAPESPGESSEQAPQTLNPRVIPRSPDGGPLEPSPDLAALSPLTSSGHQEQDTELGSTHTAGATSSLTPSRGPVSPSVSFQPLARSTPRASRLPGPAGSVVSTGTSSSSSSSPGLASAGAAESEQAEPIISSSGAEAPANSLPSKVPTTLMPVNTVAPKVPANPASASTLPSKLPTSSKPPGAVPSVFTNPAPSKLPINSTRAGMVPSKVPTSMVRTKVSASTVPTDRSSRTEETPAAPTPAGATGGRSAWLDSSSENGSFELELSKPGMLVSQADSQFSGCSEDLAISASTSLGMGPCHGPEENEYKSEGTFGIHVAENPSIQLMEGNPGPPADLQSSPRPHIDQKFQEREVPCHRPSAGALWLQAAVAGVLVVTLLVAMYRRRLH</sequence>
<keyword evidence="4" id="KW-1017">Isopeptide bond</keyword>
<dbReference type="GO" id="GO:0045087">
    <property type="term" value="P:innate immune response"/>
    <property type="evidence" value="ECO:0007669"/>
    <property type="project" value="UniProtKB-KW"/>
</dbReference>
<evidence type="ECO:0000256" key="6">
    <source>
        <dbReference type="ARBA" id="ARBA00022581"/>
    </source>
</evidence>
<evidence type="ECO:0000256" key="11">
    <source>
        <dbReference type="ARBA" id="ARBA00022859"/>
    </source>
</evidence>
<dbReference type="PANTHER" id="PTHR21446">
    <property type="entry name" value="DUF3504 DOMAIN-CONTAINING PROTEIN"/>
    <property type="match status" value="1"/>
</dbReference>
<dbReference type="GO" id="GO:0005741">
    <property type="term" value="C:mitochondrial outer membrane"/>
    <property type="evidence" value="ECO:0007669"/>
    <property type="project" value="UniProtKB-SubCell"/>
</dbReference>
<evidence type="ECO:0000256" key="18">
    <source>
        <dbReference type="ARBA" id="ARBA00023288"/>
    </source>
</evidence>
<evidence type="ECO:0000256" key="10">
    <source>
        <dbReference type="ARBA" id="ARBA00022843"/>
    </source>
</evidence>
<evidence type="ECO:0000256" key="7">
    <source>
        <dbReference type="ARBA" id="ARBA00022588"/>
    </source>
</evidence>
<feature type="compositionally biased region" description="Polar residues" evidence="22">
    <location>
        <begin position="189"/>
        <end position="216"/>
    </location>
</feature>
<dbReference type="CDD" id="cd08811">
    <property type="entry name" value="CARD_IPS1"/>
    <property type="match status" value="1"/>
</dbReference>
<feature type="compositionally biased region" description="Low complexity" evidence="22">
    <location>
        <begin position="315"/>
        <end position="328"/>
    </location>
</feature>
<evidence type="ECO:0000256" key="16">
    <source>
        <dbReference type="ARBA" id="ARBA00023139"/>
    </source>
</evidence>
<evidence type="ECO:0000256" key="13">
    <source>
        <dbReference type="ARBA" id="ARBA00023118"/>
    </source>
</evidence>
<organism evidence="25 26">
    <name type="scientific">Piliocolobus tephrosceles</name>
    <name type="common">Ugandan red Colobus</name>
    <dbReference type="NCBI Taxonomy" id="591936"/>
    <lineage>
        <taxon>Eukaryota</taxon>
        <taxon>Metazoa</taxon>
        <taxon>Chordata</taxon>
        <taxon>Craniata</taxon>
        <taxon>Vertebrata</taxon>
        <taxon>Euteleostomi</taxon>
        <taxon>Mammalia</taxon>
        <taxon>Eutheria</taxon>
        <taxon>Euarchontoglires</taxon>
        <taxon>Primates</taxon>
        <taxon>Haplorrhini</taxon>
        <taxon>Catarrhini</taxon>
        <taxon>Cercopithecidae</taxon>
        <taxon>Colobinae</taxon>
        <taxon>Piliocolobus</taxon>
    </lineage>
</organism>
<feature type="compositionally biased region" description="Polar residues" evidence="22">
    <location>
        <begin position="145"/>
        <end position="165"/>
    </location>
</feature>
<reference evidence="25" key="1">
    <citation type="submission" date="2025-08" db="UniProtKB">
        <authorList>
            <consortium name="Ensembl"/>
        </authorList>
    </citation>
    <scope>IDENTIFICATION</scope>
</reference>
<evidence type="ECO:0000313" key="25">
    <source>
        <dbReference type="Ensembl" id="ENSPTEP00000032324.1"/>
    </source>
</evidence>
<evidence type="ECO:0000256" key="5">
    <source>
        <dbReference type="ARBA" id="ARBA00022553"/>
    </source>
</evidence>
<feature type="transmembrane region" description="Helical" evidence="23">
    <location>
        <begin position="510"/>
        <end position="529"/>
    </location>
</feature>
<name>A0A8C9I930_9PRIM</name>
<dbReference type="GO" id="GO:0032728">
    <property type="term" value="P:positive regulation of interferon-beta production"/>
    <property type="evidence" value="ECO:0007669"/>
    <property type="project" value="UniProtKB-ARBA"/>
</dbReference>
<evidence type="ECO:0000256" key="19">
    <source>
        <dbReference type="ARBA" id="ARBA00071084"/>
    </source>
</evidence>
<keyword evidence="9" id="KW-1000">Mitochondrion outer membrane</keyword>
<evidence type="ECO:0000256" key="22">
    <source>
        <dbReference type="SAM" id="MobiDB-lite"/>
    </source>
</evidence>
<keyword evidence="11" id="KW-0391">Immunity</keyword>
<dbReference type="Gene3D" id="1.10.533.10">
    <property type="entry name" value="Death Domain, Fas"/>
    <property type="match status" value="1"/>
</dbReference>
<evidence type="ECO:0000256" key="21">
    <source>
        <dbReference type="ARBA" id="ARBA00083233"/>
    </source>
</evidence>
<keyword evidence="3" id="KW-0488">Methylation</keyword>
<keyword evidence="14" id="KW-0496">Mitochondrion</keyword>
<evidence type="ECO:0000256" key="8">
    <source>
        <dbReference type="ARBA" id="ARBA00022692"/>
    </source>
</evidence>
<dbReference type="GO" id="GO:0051607">
    <property type="term" value="P:defense response to virus"/>
    <property type="evidence" value="ECO:0007669"/>
    <property type="project" value="UniProtKB-KW"/>
</dbReference>
<dbReference type="CTD" id="57506"/>
<dbReference type="GO" id="GO:0002230">
    <property type="term" value="P:positive regulation of defense response to virus by host"/>
    <property type="evidence" value="ECO:0007669"/>
    <property type="project" value="UniProtKB-ARBA"/>
</dbReference>
<proteinExistence type="predicted"/>
<feature type="compositionally biased region" description="Polar residues" evidence="22">
    <location>
        <begin position="334"/>
        <end position="349"/>
    </location>
</feature>
<dbReference type="InterPro" id="IPR031964">
    <property type="entry name" value="CARD_dom"/>
</dbReference>
<dbReference type="GO" id="GO:1900063">
    <property type="term" value="P:regulation of peroxisome organization"/>
    <property type="evidence" value="ECO:0007669"/>
    <property type="project" value="UniProtKB-ARBA"/>
</dbReference>
<dbReference type="GO" id="GO:0032755">
    <property type="term" value="P:positive regulation of interleukin-6 production"/>
    <property type="evidence" value="ECO:0007669"/>
    <property type="project" value="UniProtKB-ARBA"/>
</dbReference>
<dbReference type="FunFam" id="1.10.533.10:FF:000063">
    <property type="entry name" value="Mitochondrial antiviral-signaling protein"/>
    <property type="match status" value="1"/>
</dbReference>
<dbReference type="GO" id="GO:0035591">
    <property type="term" value="F:signaling adaptor activity"/>
    <property type="evidence" value="ECO:0007669"/>
    <property type="project" value="UniProtKB-ARBA"/>
</dbReference>
<dbReference type="KEGG" id="pteh:111548059"/>
<comment type="subcellular location">
    <subcellularLocation>
        <location evidence="2">Mitochondrion outer membrane</location>
        <topology evidence="2">Single-pass membrane protein</topology>
    </subcellularLocation>
    <subcellularLocation>
        <location evidence="1">Peroxisome</location>
    </subcellularLocation>
</comment>
<keyword evidence="6" id="KW-0945">Host-virus interaction</keyword>